<comment type="caution">
    <text evidence="1">The sequence shown here is derived from an EMBL/GenBank/DDBJ whole genome shotgun (WGS) entry which is preliminary data.</text>
</comment>
<organism evidence="1 2">
    <name type="scientific">Pedobacter rhodius</name>
    <dbReference type="NCBI Taxonomy" id="3004098"/>
    <lineage>
        <taxon>Bacteria</taxon>
        <taxon>Pseudomonadati</taxon>
        <taxon>Bacteroidota</taxon>
        <taxon>Sphingobacteriia</taxon>
        <taxon>Sphingobacteriales</taxon>
        <taxon>Sphingobacteriaceae</taxon>
        <taxon>Pedobacter</taxon>
    </lineage>
</organism>
<protein>
    <submittedName>
        <fullName evidence="1">Uncharacterized protein</fullName>
    </submittedName>
</protein>
<accession>A0ABT4KYH9</accession>
<gene>
    <name evidence="1" type="ORF">O0931_11805</name>
</gene>
<proteinExistence type="predicted"/>
<evidence type="ECO:0000313" key="1">
    <source>
        <dbReference type="EMBL" id="MCZ4223988.1"/>
    </source>
</evidence>
<dbReference type="EMBL" id="JAPWGL010000003">
    <property type="protein sequence ID" value="MCZ4223988.1"/>
    <property type="molecule type" value="Genomic_DNA"/>
</dbReference>
<evidence type="ECO:0000313" key="2">
    <source>
        <dbReference type="Proteomes" id="UP001144341"/>
    </source>
</evidence>
<name>A0ABT4KYH9_9SPHI</name>
<keyword evidence="2" id="KW-1185">Reference proteome</keyword>
<dbReference type="Proteomes" id="UP001144341">
    <property type="component" value="Unassembled WGS sequence"/>
</dbReference>
<sequence>MADIYKIAEKLNVDDRIIKLQRKEILLPNYIDDLNPVTDYWYPHPPCLIPLFLGHGASYKGIINIFFAIENQLSQNVY</sequence>
<dbReference type="RefSeq" id="WP_269415783.1">
    <property type="nucleotide sequence ID" value="NZ_JAPWGL010000003.1"/>
</dbReference>
<reference evidence="1" key="1">
    <citation type="submission" date="2022-12" db="EMBL/GenBank/DDBJ databases">
        <title>Genome sequence of SJ11.</title>
        <authorList>
            <person name="Woo H."/>
        </authorList>
    </citation>
    <scope>NUCLEOTIDE SEQUENCE</scope>
    <source>
        <strain evidence="1">SJ11</strain>
    </source>
</reference>